<dbReference type="SUPFAM" id="SSF52540">
    <property type="entry name" value="P-loop containing nucleoside triphosphate hydrolases"/>
    <property type="match status" value="1"/>
</dbReference>
<dbReference type="EMBL" id="SNRY01003676">
    <property type="protein sequence ID" value="KAA6320138.1"/>
    <property type="molecule type" value="Genomic_DNA"/>
</dbReference>
<dbReference type="SUPFAM" id="SSF52980">
    <property type="entry name" value="Restriction endonuclease-like"/>
    <property type="match status" value="1"/>
</dbReference>
<dbReference type="PANTHER" id="PTHR43566">
    <property type="entry name" value="CONSERVED PROTEIN"/>
    <property type="match status" value="1"/>
</dbReference>
<proteinExistence type="predicted"/>
<evidence type="ECO:0000259" key="1">
    <source>
        <dbReference type="Pfam" id="PF13173"/>
    </source>
</evidence>
<dbReference type="Pfam" id="PF13635">
    <property type="entry name" value="DUF4143"/>
    <property type="match status" value="1"/>
</dbReference>
<evidence type="ECO:0000259" key="2">
    <source>
        <dbReference type="Pfam" id="PF13635"/>
    </source>
</evidence>
<feature type="domain" description="DUF4143" evidence="2">
    <location>
        <begin position="196"/>
        <end position="353"/>
    </location>
</feature>
<dbReference type="Gene3D" id="3.40.50.300">
    <property type="entry name" value="P-loop containing nucleotide triphosphate hydrolases"/>
    <property type="match status" value="1"/>
</dbReference>
<organism evidence="3">
    <name type="scientific">termite gut metagenome</name>
    <dbReference type="NCBI Taxonomy" id="433724"/>
    <lineage>
        <taxon>unclassified sequences</taxon>
        <taxon>metagenomes</taxon>
        <taxon>organismal metagenomes</taxon>
    </lineage>
</organism>
<protein>
    <recommendedName>
        <fullName evidence="4">AAA+ ATPase domain-containing protein</fullName>
    </recommendedName>
</protein>
<dbReference type="AlphaFoldDB" id="A0A5J4QGU1"/>
<dbReference type="Pfam" id="PF13173">
    <property type="entry name" value="AAA_14"/>
    <property type="match status" value="1"/>
</dbReference>
<dbReference type="InterPro" id="IPR041682">
    <property type="entry name" value="AAA_14"/>
</dbReference>
<feature type="domain" description="AAA" evidence="1">
    <location>
        <begin position="22"/>
        <end position="151"/>
    </location>
</feature>
<sequence length="397" mass="45280">MVFQRTVIQDIITRISEPRKFIQVLVGPRQVGKTTLIKQFLKKTDITHYFVTADDLYAADNTWIRREWSNARLQLQQTGSKEILFVIDEVQKVPNWSEAIKKEWDVDSFSDTAVKVILLGSSRLLIQKGLTESLAGRYELTNITHWSFDEMRDAFDWSLDQYIYFGGYPGSAPLIGNEERWKDYIRESLVETTLSKDILMMTRVDKPILLKRLFDIGCKYSSQILSLTKVQGELQESGNLTTLSGYLTLLKEAGLLSGLEKYAADIIRKRASKPKFQVHNNALLATGQNVSFEALRSDHKEWGRFAESAVGGHLINSGLKYRFNVYYWNQGGFEVDYVIEKGNDIVAIEVKSGKESANKGLSLFNEEFHPRGVYLVGTNGIPFEKFLSMNPAELFQL</sequence>
<comment type="caution">
    <text evidence="3">The sequence shown here is derived from an EMBL/GenBank/DDBJ whole genome shotgun (WGS) entry which is preliminary data.</text>
</comment>
<reference evidence="3" key="1">
    <citation type="submission" date="2019-03" db="EMBL/GenBank/DDBJ databases">
        <title>Single cell metagenomics reveals metabolic interactions within the superorganism composed of flagellate Streblomastix strix and complex community of Bacteroidetes bacteria on its surface.</title>
        <authorList>
            <person name="Treitli S.C."/>
            <person name="Kolisko M."/>
            <person name="Husnik F."/>
            <person name="Keeling P."/>
            <person name="Hampl V."/>
        </authorList>
    </citation>
    <scope>NUCLEOTIDE SEQUENCE</scope>
    <source>
        <strain evidence="3">STM</strain>
    </source>
</reference>
<dbReference type="InterPro" id="IPR027417">
    <property type="entry name" value="P-loop_NTPase"/>
</dbReference>
<evidence type="ECO:0000313" key="3">
    <source>
        <dbReference type="EMBL" id="KAA6320138.1"/>
    </source>
</evidence>
<dbReference type="InterPro" id="IPR011335">
    <property type="entry name" value="Restrct_endonuc-II-like"/>
</dbReference>
<gene>
    <name evidence="3" type="ORF">EZS27_030050</name>
</gene>
<dbReference type="PANTHER" id="PTHR43566:SF1">
    <property type="entry name" value="AAA+ ATPASE DOMAIN-CONTAINING PROTEIN"/>
    <property type="match status" value="1"/>
</dbReference>
<dbReference type="InterPro" id="IPR025420">
    <property type="entry name" value="DUF4143"/>
</dbReference>
<name>A0A5J4QGU1_9ZZZZ</name>
<accession>A0A5J4QGU1</accession>
<evidence type="ECO:0008006" key="4">
    <source>
        <dbReference type="Google" id="ProtNLM"/>
    </source>
</evidence>